<name>G7YHK2_CLOSI</name>
<sequence>MLITGSGKVEIEEELIHDSCIMLDTFSIGSSNFTTKTLLFDCPVMDSLAANPKSYGSETTVIEVLKDGFNQFIQKRMRLIFLFENEDDVVCVFQIDKVHVRGYLNTVDLKTIQHSSHQLIPQKTLLTSCLDTYSNLCRGLKPHFISIYCSTHGAKYTSIDLDHTPS</sequence>
<reference key="2">
    <citation type="submission" date="2011-10" db="EMBL/GenBank/DDBJ databases">
        <title>The genome and transcriptome sequence of Clonorchis sinensis provide insights into the carcinogenic liver fluke.</title>
        <authorList>
            <person name="Wang X."/>
            <person name="Huang Y."/>
            <person name="Chen W."/>
            <person name="Liu H."/>
            <person name="Guo L."/>
            <person name="Chen Y."/>
            <person name="Luo F."/>
            <person name="Zhou W."/>
            <person name="Sun J."/>
            <person name="Mao Q."/>
            <person name="Liang P."/>
            <person name="Zhou C."/>
            <person name="Tian Y."/>
            <person name="Men J."/>
            <person name="Lv X."/>
            <person name="Huang L."/>
            <person name="Zhou J."/>
            <person name="Hu Y."/>
            <person name="Li R."/>
            <person name="Zhang F."/>
            <person name="Lei H."/>
            <person name="Li X."/>
            <person name="Hu X."/>
            <person name="Liang C."/>
            <person name="Xu J."/>
            <person name="Wu Z."/>
            <person name="Yu X."/>
        </authorList>
    </citation>
    <scope>NUCLEOTIDE SEQUENCE</scope>
    <source>
        <strain>Henan</strain>
    </source>
</reference>
<reference evidence="1" key="1">
    <citation type="journal article" date="2011" name="Genome Biol.">
        <title>The draft genome of the carcinogenic human liver fluke Clonorchis sinensis.</title>
        <authorList>
            <person name="Wang X."/>
            <person name="Chen W."/>
            <person name="Huang Y."/>
            <person name="Sun J."/>
            <person name="Men J."/>
            <person name="Liu H."/>
            <person name="Luo F."/>
            <person name="Guo L."/>
            <person name="Lv X."/>
            <person name="Deng C."/>
            <person name="Zhou C."/>
            <person name="Fan Y."/>
            <person name="Li X."/>
            <person name="Huang L."/>
            <person name="Hu Y."/>
            <person name="Liang C."/>
            <person name="Hu X."/>
            <person name="Xu J."/>
            <person name="Yu X."/>
        </authorList>
    </citation>
    <scope>NUCLEOTIDE SEQUENCE [LARGE SCALE GENOMIC DNA]</scope>
    <source>
        <strain evidence="1">Henan</strain>
    </source>
</reference>
<dbReference type="AlphaFoldDB" id="G7YHK2"/>
<dbReference type="Proteomes" id="UP000008909">
    <property type="component" value="Unassembled WGS sequence"/>
</dbReference>
<keyword evidence="2" id="KW-1185">Reference proteome</keyword>
<evidence type="ECO:0000313" key="1">
    <source>
        <dbReference type="EMBL" id="GAA52435.1"/>
    </source>
</evidence>
<protein>
    <submittedName>
        <fullName evidence="1">Uncharacterized protein</fullName>
    </submittedName>
</protein>
<accession>G7YHK2</accession>
<gene>
    <name evidence="1" type="ORF">CLF_108074</name>
</gene>
<proteinExistence type="predicted"/>
<evidence type="ECO:0000313" key="2">
    <source>
        <dbReference type="Proteomes" id="UP000008909"/>
    </source>
</evidence>
<dbReference type="EMBL" id="DF143292">
    <property type="protein sequence ID" value="GAA52435.1"/>
    <property type="molecule type" value="Genomic_DNA"/>
</dbReference>
<organism evidence="1 2">
    <name type="scientific">Clonorchis sinensis</name>
    <name type="common">Chinese liver fluke</name>
    <dbReference type="NCBI Taxonomy" id="79923"/>
    <lineage>
        <taxon>Eukaryota</taxon>
        <taxon>Metazoa</taxon>
        <taxon>Spiralia</taxon>
        <taxon>Lophotrochozoa</taxon>
        <taxon>Platyhelminthes</taxon>
        <taxon>Trematoda</taxon>
        <taxon>Digenea</taxon>
        <taxon>Opisthorchiida</taxon>
        <taxon>Opisthorchiata</taxon>
        <taxon>Opisthorchiidae</taxon>
        <taxon>Clonorchis</taxon>
    </lineage>
</organism>